<accession>A0A0U5G7T5</accession>
<name>A0A0U5G7T5_ASPCI</name>
<dbReference type="AlphaFoldDB" id="A0A0U5G7T5"/>
<proteinExistence type="predicted"/>
<sequence>MLILYKIGDRTSGMLKSLFVKKMGRLDVSEVEELFQQLTLDQARAFLDQGTSNLLCFTAASETGPIRPHILNLIA</sequence>
<dbReference type="Proteomes" id="UP000054771">
    <property type="component" value="Unassembled WGS sequence"/>
</dbReference>
<protein>
    <submittedName>
        <fullName evidence="1">Uncharacterized protein</fullName>
    </submittedName>
</protein>
<keyword evidence="2" id="KW-1185">Reference proteome</keyword>
<gene>
    <name evidence="1" type="ORF">ASPCAL09810</name>
</gene>
<evidence type="ECO:0000313" key="2">
    <source>
        <dbReference type="Proteomes" id="UP000054771"/>
    </source>
</evidence>
<dbReference type="OrthoDB" id="5404564at2759"/>
<dbReference type="EMBL" id="CDMC01000008">
    <property type="protein sequence ID" value="CEL06638.1"/>
    <property type="molecule type" value="Genomic_DNA"/>
</dbReference>
<organism evidence="1 2">
    <name type="scientific">Aspergillus calidoustus</name>
    <dbReference type="NCBI Taxonomy" id="454130"/>
    <lineage>
        <taxon>Eukaryota</taxon>
        <taxon>Fungi</taxon>
        <taxon>Dikarya</taxon>
        <taxon>Ascomycota</taxon>
        <taxon>Pezizomycotina</taxon>
        <taxon>Eurotiomycetes</taxon>
        <taxon>Eurotiomycetidae</taxon>
        <taxon>Eurotiales</taxon>
        <taxon>Aspergillaceae</taxon>
        <taxon>Aspergillus</taxon>
        <taxon>Aspergillus subgen. Nidulantes</taxon>
    </lineage>
</organism>
<evidence type="ECO:0000313" key="1">
    <source>
        <dbReference type="EMBL" id="CEL06638.1"/>
    </source>
</evidence>
<reference evidence="2" key="1">
    <citation type="journal article" date="2016" name="Genome Announc.">
        <title>Draft genome sequences of fungus Aspergillus calidoustus.</title>
        <authorList>
            <person name="Horn F."/>
            <person name="Linde J."/>
            <person name="Mattern D.J."/>
            <person name="Walther G."/>
            <person name="Guthke R."/>
            <person name="Scherlach K."/>
            <person name="Martin K."/>
            <person name="Brakhage A.A."/>
            <person name="Petzke L."/>
            <person name="Valiante V."/>
        </authorList>
    </citation>
    <scope>NUCLEOTIDE SEQUENCE [LARGE SCALE GENOMIC DNA]</scope>
    <source>
        <strain evidence="2">SF006504</strain>
    </source>
</reference>